<organism evidence="1 2">
    <name type="scientific">Penicillium chrysogenum</name>
    <name type="common">Penicillium notatum</name>
    <dbReference type="NCBI Taxonomy" id="5076"/>
    <lineage>
        <taxon>Eukaryota</taxon>
        <taxon>Fungi</taxon>
        <taxon>Dikarya</taxon>
        <taxon>Ascomycota</taxon>
        <taxon>Pezizomycotina</taxon>
        <taxon>Eurotiomycetes</taxon>
        <taxon>Eurotiomycetidae</taxon>
        <taxon>Eurotiales</taxon>
        <taxon>Aspergillaceae</taxon>
        <taxon>Penicillium</taxon>
        <taxon>Penicillium chrysogenum species complex</taxon>
    </lineage>
</organism>
<sequence>MESINRTAAFPPSGRILCPVAATRGLRASYYPIRAMDNTSPAGKREEVRVRSEIDRLRVERHYHACEG</sequence>
<protein>
    <submittedName>
        <fullName evidence="1">Uncharacterized protein</fullName>
    </submittedName>
</protein>
<evidence type="ECO:0000313" key="2">
    <source>
        <dbReference type="Proteomes" id="UP001220256"/>
    </source>
</evidence>
<proteinExistence type="predicted"/>
<accession>A0ABQ8W781</accession>
<dbReference type="EMBL" id="JAPVEB010000008">
    <property type="protein sequence ID" value="KAJ5259802.1"/>
    <property type="molecule type" value="Genomic_DNA"/>
</dbReference>
<keyword evidence="2" id="KW-1185">Reference proteome</keyword>
<name>A0ABQ8W781_PENCH</name>
<comment type="caution">
    <text evidence="1">The sequence shown here is derived from an EMBL/GenBank/DDBJ whole genome shotgun (WGS) entry which is preliminary data.</text>
</comment>
<reference evidence="1 2" key="1">
    <citation type="journal article" date="2023" name="IMA Fungus">
        <title>Comparative genomic study of the Penicillium genus elucidates a diverse pangenome and 15 lateral gene transfer events.</title>
        <authorList>
            <person name="Petersen C."/>
            <person name="Sorensen T."/>
            <person name="Nielsen M.R."/>
            <person name="Sondergaard T.E."/>
            <person name="Sorensen J.L."/>
            <person name="Fitzpatrick D.A."/>
            <person name="Frisvad J.C."/>
            <person name="Nielsen K.L."/>
        </authorList>
    </citation>
    <scope>NUCLEOTIDE SEQUENCE [LARGE SCALE GENOMIC DNA]</scope>
    <source>
        <strain evidence="1 2">IBT 3361</strain>
    </source>
</reference>
<evidence type="ECO:0000313" key="1">
    <source>
        <dbReference type="EMBL" id="KAJ5259802.1"/>
    </source>
</evidence>
<dbReference type="Proteomes" id="UP001220256">
    <property type="component" value="Unassembled WGS sequence"/>
</dbReference>
<gene>
    <name evidence="1" type="ORF">N7505_009183</name>
</gene>